<evidence type="ECO:0000256" key="1">
    <source>
        <dbReference type="SAM" id="Phobius"/>
    </source>
</evidence>
<name>A0A1G2KXE2_9BACT</name>
<dbReference type="Proteomes" id="UP000177811">
    <property type="component" value="Unassembled WGS sequence"/>
</dbReference>
<proteinExistence type="predicted"/>
<feature type="transmembrane region" description="Helical" evidence="1">
    <location>
        <begin position="109"/>
        <end position="134"/>
    </location>
</feature>
<reference evidence="3 4" key="1">
    <citation type="journal article" date="2016" name="Nat. Commun.">
        <title>Thousands of microbial genomes shed light on interconnected biogeochemical processes in an aquifer system.</title>
        <authorList>
            <person name="Anantharaman K."/>
            <person name="Brown C.T."/>
            <person name="Hug L.A."/>
            <person name="Sharon I."/>
            <person name="Castelle C.J."/>
            <person name="Probst A.J."/>
            <person name="Thomas B.C."/>
            <person name="Singh A."/>
            <person name="Wilkins M.J."/>
            <person name="Karaoz U."/>
            <person name="Brodie E.L."/>
            <person name="Williams K.H."/>
            <person name="Hubbard S.S."/>
            <person name="Banfield J.F."/>
        </authorList>
    </citation>
    <scope>NUCLEOTIDE SEQUENCE [LARGE SCALE GENOMIC DNA]</scope>
</reference>
<dbReference type="AlphaFoldDB" id="A0A1G2KXE2"/>
<feature type="transmembrane region" description="Helical" evidence="1">
    <location>
        <begin position="12"/>
        <end position="30"/>
    </location>
</feature>
<dbReference type="EMBL" id="MHQL01000006">
    <property type="protein sequence ID" value="OHA03874.1"/>
    <property type="molecule type" value="Genomic_DNA"/>
</dbReference>
<dbReference type="GO" id="GO:0004175">
    <property type="term" value="F:endopeptidase activity"/>
    <property type="evidence" value="ECO:0007669"/>
    <property type="project" value="UniProtKB-ARBA"/>
</dbReference>
<dbReference type="InterPro" id="IPR003675">
    <property type="entry name" value="Rce1/LyrA-like_dom"/>
</dbReference>
<evidence type="ECO:0000313" key="3">
    <source>
        <dbReference type="EMBL" id="OHA03874.1"/>
    </source>
</evidence>
<comment type="caution">
    <text evidence="3">The sequence shown here is derived from an EMBL/GenBank/DDBJ whole genome shotgun (WGS) entry which is preliminary data.</text>
</comment>
<protein>
    <recommendedName>
        <fullName evidence="2">CAAX prenyl protease 2/Lysostaphin resistance protein A-like domain-containing protein</fullName>
    </recommendedName>
</protein>
<feature type="transmembrane region" description="Helical" evidence="1">
    <location>
        <begin position="172"/>
        <end position="197"/>
    </location>
</feature>
<dbReference type="GO" id="GO:0080120">
    <property type="term" value="P:CAAX-box protein maturation"/>
    <property type="evidence" value="ECO:0007669"/>
    <property type="project" value="UniProtKB-ARBA"/>
</dbReference>
<dbReference type="Pfam" id="PF02517">
    <property type="entry name" value="Rce1-like"/>
    <property type="match status" value="1"/>
</dbReference>
<feature type="domain" description="CAAX prenyl protease 2/Lysostaphin resistance protein A-like" evidence="2">
    <location>
        <begin position="106"/>
        <end position="201"/>
    </location>
</feature>
<evidence type="ECO:0000313" key="4">
    <source>
        <dbReference type="Proteomes" id="UP000177811"/>
    </source>
</evidence>
<keyword evidence="1" id="KW-0812">Transmembrane</keyword>
<evidence type="ECO:0000259" key="2">
    <source>
        <dbReference type="Pfam" id="PF02517"/>
    </source>
</evidence>
<feature type="transmembrane region" description="Helical" evidence="1">
    <location>
        <begin position="66"/>
        <end position="88"/>
    </location>
</feature>
<feature type="transmembrane region" description="Helical" evidence="1">
    <location>
        <begin position="140"/>
        <end position="160"/>
    </location>
</feature>
<keyword evidence="1" id="KW-0472">Membrane</keyword>
<accession>A0A1G2KXE2</accession>
<keyword evidence="1" id="KW-1133">Transmembrane helix</keyword>
<gene>
    <name evidence="3" type="ORF">A3C16_01155</name>
</gene>
<organism evidence="3 4">
    <name type="scientific">Candidatus Sungbacteria bacterium RIFCSPHIGHO2_02_FULL_51_29</name>
    <dbReference type="NCBI Taxonomy" id="1802273"/>
    <lineage>
        <taxon>Bacteria</taxon>
        <taxon>Candidatus Sungiibacteriota</taxon>
    </lineage>
</organism>
<sequence>MERKSPALFAKGLVTFCLVVGPFLLIGLFLNTANVSELFTEFAHLVFGNPGAVTPVTLYWDSIPTLFIISVGGMALVSIINDITAVTIGSPKTIPEIRELLTGPPLKTLVSFVIVIVIEELVFRGFFLGVLPLLLTGTTALYLLVLASNTIFGYAHIFNYRGNTRILKFLPFFLVSFVIAFVFLKYGLVACFLVHLFHNLLATANARLYIKFFGMHPNLT</sequence>